<evidence type="ECO:0000259" key="4">
    <source>
        <dbReference type="PROSITE" id="PS51077"/>
    </source>
</evidence>
<dbReference type="InterPro" id="IPR005471">
    <property type="entry name" value="Tscrpt_reg_IclR_N"/>
</dbReference>
<dbReference type="InterPro" id="IPR036388">
    <property type="entry name" value="WH-like_DNA-bd_sf"/>
</dbReference>
<dbReference type="KEGG" id="kyr:CVV65_11355"/>
<dbReference type="InterPro" id="IPR029016">
    <property type="entry name" value="GAF-like_dom_sf"/>
</dbReference>
<evidence type="ECO:0000256" key="3">
    <source>
        <dbReference type="ARBA" id="ARBA00023163"/>
    </source>
</evidence>
<reference evidence="7" key="1">
    <citation type="submission" date="2017-11" db="EMBL/GenBank/DDBJ databases">
        <title>Complete Genome Sequence of Kyrpidia sp. Strain EA-1, a thermophilic, hydrogen-oxidizing Bacterium, isolated from the Azores.</title>
        <authorList>
            <person name="Reiner J.E."/>
            <person name="Lapp C.J."/>
            <person name="Bunk B."/>
            <person name="Gescher J."/>
        </authorList>
    </citation>
    <scope>NUCLEOTIDE SEQUENCE [LARGE SCALE GENOMIC DNA]</scope>
    <source>
        <strain evidence="7">EA-1</strain>
    </source>
</reference>
<dbReference type="PROSITE" id="PS51077">
    <property type="entry name" value="HTH_ICLR"/>
    <property type="match status" value="1"/>
</dbReference>
<dbReference type="SUPFAM" id="SSF46785">
    <property type="entry name" value="Winged helix' DNA-binding domain"/>
    <property type="match status" value="1"/>
</dbReference>
<keyword evidence="7" id="KW-1185">Reference proteome</keyword>
<dbReference type="SUPFAM" id="SSF55781">
    <property type="entry name" value="GAF domain-like"/>
    <property type="match status" value="1"/>
</dbReference>
<dbReference type="PANTHER" id="PTHR30136:SF35">
    <property type="entry name" value="HTH-TYPE TRANSCRIPTIONAL REGULATOR RV1719"/>
    <property type="match status" value="1"/>
</dbReference>
<dbReference type="InterPro" id="IPR014757">
    <property type="entry name" value="Tscrpt_reg_IclR_C"/>
</dbReference>
<dbReference type="AlphaFoldDB" id="A0A2K8N7X7"/>
<protein>
    <submittedName>
        <fullName evidence="6">IclR family transcriptional regulator</fullName>
    </submittedName>
</protein>
<keyword evidence="2" id="KW-0238">DNA-binding</keyword>
<dbReference type="GO" id="GO:0003700">
    <property type="term" value="F:DNA-binding transcription factor activity"/>
    <property type="evidence" value="ECO:0007669"/>
    <property type="project" value="TreeGrafter"/>
</dbReference>
<dbReference type="GO" id="GO:0003677">
    <property type="term" value="F:DNA binding"/>
    <property type="evidence" value="ECO:0007669"/>
    <property type="project" value="UniProtKB-KW"/>
</dbReference>
<dbReference type="Gene3D" id="3.30.450.40">
    <property type="match status" value="1"/>
</dbReference>
<evidence type="ECO:0000313" key="6">
    <source>
        <dbReference type="EMBL" id="ATY85449.1"/>
    </source>
</evidence>
<keyword evidence="3" id="KW-0804">Transcription</keyword>
<dbReference type="Pfam" id="PF09339">
    <property type="entry name" value="HTH_IclR"/>
    <property type="match status" value="1"/>
</dbReference>
<feature type="domain" description="HTH iclR-type" evidence="4">
    <location>
        <begin position="26"/>
        <end position="87"/>
    </location>
</feature>
<evidence type="ECO:0000256" key="2">
    <source>
        <dbReference type="ARBA" id="ARBA00023125"/>
    </source>
</evidence>
<dbReference type="InterPro" id="IPR036390">
    <property type="entry name" value="WH_DNA-bd_sf"/>
</dbReference>
<evidence type="ECO:0000259" key="5">
    <source>
        <dbReference type="PROSITE" id="PS51078"/>
    </source>
</evidence>
<accession>A0A2K8N7X7</accession>
<keyword evidence="1" id="KW-0805">Transcription regulation</keyword>
<organism evidence="6 7">
    <name type="scientific">Kyrpidia spormannii</name>
    <dbReference type="NCBI Taxonomy" id="2055160"/>
    <lineage>
        <taxon>Bacteria</taxon>
        <taxon>Bacillati</taxon>
        <taxon>Bacillota</taxon>
        <taxon>Bacilli</taxon>
        <taxon>Bacillales</taxon>
        <taxon>Alicyclobacillaceae</taxon>
        <taxon>Kyrpidia</taxon>
    </lineage>
</organism>
<dbReference type="PROSITE" id="PS51078">
    <property type="entry name" value="ICLR_ED"/>
    <property type="match status" value="1"/>
</dbReference>
<dbReference type="Gene3D" id="1.10.10.10">
    <property type="entry name" value="Winged helix-like DNA-binding domain superfamily/Winged helix DNA-binding domain"/>
    <property type="match status" value="1"/>
</dbReference>
<evidence type="ECO:0000256" key="1">
    <source>
        <dbReference type="ARBA" id="ARBA00023015"/>
    </source>
</evidence>
<gene>
    <name evidence="6" type="ORF">CVV65_11355</name>
</gene>
<dbReference type="Proteomes" id="UP000231932">
    <property type="component" value="Chromosome"/>
</dbReference>
<feature type="domain" description="IclR-ED" evidence="5">
    <location>
        <begin position="81"/>
        <end position="270"/>
    </location>
</feature>
<name>A0A2K8N7X7_9BACL</name>
<dbReference type="EMBL" id="CP024955">
    <property type="protein sequence ID" value="ATY85449.1"/>
    <property type="molecule type" value="Genomic_DNA"/>
</dbReference>
<dbReference type="Pfam" id="PF01614">
    <property type="entry name" value="IclR_C"/>
    <property type="match status" value="1"/>
</dbReference>
<sequence>MGFSLPIENILSFDKPIEHVGGNSMIKSVDHVVNILNCFTPEKTELGISELTVQLNMNKSTVHHIVKSLCEHKVLVQTPAKKYRLGSKILDWERSVSPLSKLLQVASPFMESLVKITGETVHLAVLEGTEVYYLAKLRSQRAIRIETKIGGRMPAHCTGLGKAQLAFQPDRHLQQISAKQLQAVTPNTIVDPARFYEEMQTIRRRGYAIDNEEYEIGLYCIAAPIRDGQDQVVAAVSLAGPEVRMRTENADNLVRLVKKTASQISEKISLWQ</sequence>
<dbReference type="PANTHER" id="PTHR30136">
    <property type="entry name" value="HELIX-TURN-HELIX TRANSCRIPTIONAL REGULATOR, ICLR FAMILY"/>
    <property type="match status" value="1"/>
</dbReference>
<dbReference type="SMART" id="SM00346">
    <property type="entry name" value="HTH_ICLR"/>
    <property type="match status" value="1"/>
</dbReference>
<dbReference type="GO" id="GO:0045892">
    <property type="term" value="P:negative regulation of DNA-templated transcription"/>
    <property type="evidence" value="ECO:0007669"/>
    <property type="project" value="TreeGrafter"/>
</dbReference>
<dbReference type="InterPro" id="IPR050707">
    <property type="entry name" value="HTH_MetabolicPath_Reg"/>
</dbReference>
<proteinExistence type="predicted"/>
<evidence type="ECO:0000313" key="7">
    <source>
        <dbReference type="Proteomes" id="UP000231932"/>
    </source>
</evidence>